<feature type="region of interest" description="Disordered" evidence="2">
    <location>
        <begin position="363"/>
        <end position="386"/>
    </location>
</feature>
<gene>
    <name evidence="3" type="ORF">HK100_003865</name>
</gene>
<proteinExistence type="predicted"/>
<comment type="caution">
    <text evidence="3">The sequence shown here is derived from an EMBL/GenBank/DDBJ whole genome shotgun (WGS) entry which is preliminary data.</text>
</comment>
<organism evidence="3 4">
    <name type="scientific">Physocladia obscura</name>
    <dbReference type="NCBI Taxonomy" id="109957"/>
    <lineage>
        <taxon>Eukaryota</taxon>
        <taxon>Fungi</taxon>
        <taxon>Fungi incertae sedis</taxon>
        <taxon>Chytridiomycota</taxon>
        <taxon>Chytridiomycota incertae sedis</taxon>
        <taxon>Chytridiomycetes</taxon>
        <taxon>Chytridiales</taxon>
        <taxon>Chytriomycetaceae</taxon>
        <taxon>Physocladia</taxon>
    </lineage>
</organism>
<feature type="compositionally biased region" description="Acidic residues" evidence="2">
    <location>
        <begin position="433"/>
        <end position="442"/>
    </location>
</feature>
<sequence>MESELLQQVDRAQRAAHEAARRYKEEQGKEPADLGRLRLASEDADIALAKAEQMAGLVRRAETASWADFPAAAIALGIARVDVELFRREFDASLCLDDGAALESSAFSARLTRLCVASVAGDGAAGATPLLESAASAAFLLLFRLRDLNGLDALLAALPAALPLSDESDGSDGLSLAIASLRRVSDFDSTNPADKVNFVAELLAHHCRSPPTNNHIAVVPNSKHFRDQLNAITAQYAMDHHNLSSSLSDTGQKAKADLVNLLALCRGAPTANDDTLDSNYFDNPPFVHYDGITNAHAFVQPMIVPWLIPPSHIPLIDDLSQLPEGNLVCMHWLLFNLGLPLASDPTVFSFSMAHQNHAHNISKKSDFDEWSTKSAENDVENNDGDNQVKIDLSMLSRVLIAGSGNAPPPPAFVQQAQLDVSEQDQEILRALEIEDWVDDEENGDNRDDGSGSGDDEYQKRLRDLEALLLPKFDK</sequence>
<evidence type="ECO:0000313" key="3">
    <source>
        <dbReference type="EMBL" id="KAJ3143187.1"/>
    </source>
</evidence>
<keyword evidence="1" id="KW-0175">Coiled coil</keyword>
<dbReference type="AlphaFoldDB" id="A0AAD5TAW4"/>
<evidence type="ECO:0000313" key="4">
    <source>
        <dbReference type="Proteomes" id="UP001211907"/>
    </source>
</evidence>
<dbReference type="EMBL" id="JADGJH010000002">
    <property type="protein sequence ID" value="KAJ3143187.1"/>
    <property type="molecule type" value="Genomic_DNA"/>
</dbReference>
<feature type="region of interest" description="Disordered" evidence="2">
    <location>
        <begin position="432"/>
        <end position="459"/>
    </location>
</feature>
<reference evidence="3" key="1">
    <citation type="submission" date="2020-05" db="EMBL/GenBank/DDBJ databases">
        <title>Phylogenomic resolution of chytrid fungi.</title>
        <authorList>
            <person name="Stajich J.E."/>
            <person name="Amses K."/>
            <person name="Simmons R."/>
            <person name="Seto K."/>
            <person name="Myers J."/>
            <person name="Bonds A."/>
            <person name="Quandt C.A."/>
            <person name="Barry K."/>
            <person name="Liu P."/>
            <person name="Grigoriev I."/>
            <person name="Longcore J.E."/>
            <person name="James T.Y."/>
        </authorList>
    </citation>
    <scope>NUCLEOTIDE SEQUENCE</scope>
    <source>
        <strain evidence="3">JEL0513</strain>
    </source>
</reference>
<dbReference type="Proteomes" id="UP001211907">
    <property type="component" value="Unassembled WGS sequence"/>
</dbReference>
<evidence type="ECO:0000256" key="2">
    <source>
        <dbReference type="SAM" id="MobiDB-lite"/>
    </source>
</evidence>
<accession>A0AAD5TAW4</accession>
<keyword evidence="4" id="KW-1185">Reference proteome</keyword>
<feature type="coiled-coil region" evidence="1">
    <location>
        <begin position="2"/>
        <end position="29"/>
    </location>
</feature>
<name>A0AAD5TAW4_9FUNG</name>
<evidence type="ECO:0000256" key="1">
    <source>
        <dbReference type="SAM" id="Coils"/>
    </source>
</evidence>
<protein>
    <submittedName>
        <fullName evidence="3">Uncharacterized protein</fullName>
    </submittedName>
</protein>